<protein>
    <submittedName>
        <fullName evidence="2">Uncharacterized protein</fullName>
    </submittedName>
</protein>
<evidence type="ECO:0000313" key="2">
    <source>
        <dbReference type="EMBL" id="CAD8640383.1"/>
    </source>
</evidence>
<feature type="transmembrane region" description="Helical" evidence="1">
    <location>
        <begin position="29"/>
        <end position="48"/>
    </location>
</feature>
<proteinExistence type="predicted"/>
<evidence type="ECO:0000256" key="1">
    <source>
        <dbReference type="SAM" id="Phobius"/>
    </source>
</evidence>
<keyword evidence="1" id="KW-1133">Transmembrane helix</keyword>
<reference evidence="2" key="1">
    <citation type="submission" date="2021-01" db="EMBL/GenBank/DDBJ databases">
        <authorList>
            <person name="Corre E."/>
            <person name="Pelletier E."/>
            <person name="Niang G."/>
            <person name="Scheremetjew M."/>
            <person name="Finn R."/>
            <person name="Kale V."/>
            <person name="Holt S."/>
            <person name="Cochrane G."/>
            <person name="Meng A."/>
            <person name="Brown T."/>
            <person name="Cohen L."/>
        </authorList>
    </citation>
    <scope>NUCLEOTIDE SEQUENCE</scope>
    <source>
        <strain evidence="2">CCAP979/52</strain>
    </source>
</reference>
<dbReference type="AlphaFoldDB" id="A0A7S0QNN3"/>
<gene>
    <name evidence="2" type="ORF">CCUR1050_LOCUS18067</name>
</gene>
<keyword evidence="1" id="KW-0472">Membrane</keyword>
<keyword evidence="1" id="KW-0812">Transmembrane</keyword>
<sequence length="139" mass="15316">MEEGASTVMDYGSFQTDNIQLSRKPRSSFFLKAILLSIASVFICVVLATKSAISSNSLLQLEMLPAPLVSMLPFPVEGSILVVGEFRGKPGNGANLPVSNECNESCKLKCEILYKNEDYRNKRMKIAACKKECLELCFP</sequence>
<accession>A0A7S0QNN3</accession>
<organism evidence="2">
    <name type="scientific">Cryptomonas curvata</name>
    <dbReference type="NCBI Taxonomy" id="233186"/>
    <lineage>
        <taxon>Eukaryota</taxon>
        <taxon>Cryptophyceae</taxon>
        <taxon>Cryptomonadales</taxon>
        <taxon>Cryptomonadaceae</taxon>
        <taxon>Cryptomonas</taxon>
    </lineage>
</organism>
<dbReference type="EMBL" id="HBEZ01032639">
    <property type="protein sequence ID" value="CAD8640383.1"/>
    <property type="molecule type" value="Transcribed_RNA"/>
</dbReference>
<name>A0A7S0QNN3_9CRYP</name>